<evidence type="ECO:0000256" key="1">
    <source>
        <dbReference type="SAM" id="Phobius"/>
    </source>
</evidence>
<gene>
    <name evidence="2" type="ORF">I8748_00020</name>
</gene>
<keyword evidence="2" id="KW-0645">Protease</keyword>
<sequence length="429" mass="46855">MQTAIKTRWLQYQLQKNQKPHRRNSLLPKILIAGIYFNSFFSFVLTPAVGQIPHKPAIPSQPKSSQLGQQLLEQVLQCTQSKLLNQQTLNQTESEAVTTKCALQIVALAPDGSFRPDAIARMSAFIEASGIQLPQRIAKGQANVKLDLIANSSSFTIPVRIGRQTYTFLIDTGSGHTVINAEIAKQLKLESTPLPSGLLENKPVIGNNLKNLQTSAYILPTISVNSASVSGLYALGLPAQSFPENVSGVLGLDFLSNFDVVLNPQKRQLQLLPPSQPVANAIPLKGNFGIMTAQVYINDQGPFSFAIDTGAYTMMVSKPLAQKLGIDEPKAEKTAIFGFGGTEVVKKAKLNQIKIQQRQATNLDAIILEQSKILNLPGIEGIIGQNFLNKYQQYWRFSKPNAIGIVESGSLFLTPLSPNYSPGDITYLR</sequence>
<keyword evidence="3" id="KW-1185">Reference proteome</keyword>
<organism evidence="2 3">
    <name type="scientific">Amazonocrinis nigriterrae CENA67</name>
    <dbReference type="NCBI Taxonomy" id="2794033"/>
    <lineage>
        <taxon>Bacteria</taxon>
        <taxon>Bacillati</taxon>
        <taxon>Cyanobacteriota</taxon>
        <taxon>Cyanophyceae</taxon>
        <taxon>Nostocales</taxon>
        <taxon>Nostocaceae</taxon>
        <taxon>Amazonocrinis</taxon>
        <taxon>Amazonocrinis nigriterrae</taxon>
    </lineage>
</organism>
<name>A0A8J7HQ96_9NOST</name>
<comment type="caution">
    <text evidence="2">The sequence shown here is derived from an EMBL/GenBank/DDBJ whole genome shotgun (WGS) entry which is preliminary data.</text>
</comment>
<dbReference type="RefSeq" id="WP_198122678.1">
    <property type="nucleotide sequence ID" value="NZ_JAECZC010000001.1"/>
</dbReference>
<dbReference type="Proteomes" id="UP000632766">
    <property type="component" value="Unassembled WGS sequence"/>
</dbReference>
<evidence type="ECO:0000313" key="2">
    <source>
        <dbReference type="EMBL" id="MBH8560609.1"/>
    </source>
</evidence>
<evidence type="ECO:0000313" key="3">
    <source>
        <dbReference type="Proteomes" id="UP000632766"/>
    </source>
</evidence>
<dbReference type="GO" id="GO:0008233">
    <property type="term" value="F:peptidase activity"/>
    <property type="evidence" value="ECO:0007669"/>
    <property type="project" value="UniProtKB-KW"/>
</dbReference>
<reference evidence="2 3" key="1">
    <citation type="journal article" date="2021" name="Int. J. Syst. Evol. Microbiol.">
        <title>Amazonocrinis nigriterrae gen. nov., sp. nov., Atlanticothrix silvestris gen. nov., sp. nov. and Dendronalium phyllosphericum gen. nov., sp. nov., nostocacean cyanobacteria from Brazilian environments.</title>
        <authorList>
            <person name="Alvarenga D.O."/>
            <person name="Andreote A.P.D."/>
            <person name="Branco L.H.Z."/>
            <person name="Delbaje E."/>
            <person name="Cruz R.B."/>
            <person name="Varani A.M."/>
            <person name="Fiore M.F."/>
        </authorList>
    </citation>
    <scope>NUCLEOTIDE SEQUENCE [LARGE SCALE GENOMIC DNA]</scope>
    <source>
        <strain evidence="2 3">CENA67</strain>
    </source>
</reference>
<dbReference type="Pfam" id="PF13975">
    <property type="entry name" value="gag-asp_proteas"/>
    <property type="match status" value="2"/>
</dbReference>
<keyword evidence="1" id="KW-0812">Transmembrane</keyword>
<dbReference type="EMBL" id="JAECZC010000001">
    <property type="protein sequence ID" value="MBH8560609.1"/>
    <property type="molecule type" value="Genomic_DNA"/>
</dbReference>
<protein>
    <submittedName>
        <fullName evidence="2">Clan AA aspartic protease</fullName>
    </submittedName>
</protein>
<keyword evidence="2" id="KW-0378">Hydrolase</keyword>
<dbReference type="InterPro" id="IPR034122">
    <property type="entry name" value="Retropepsin-like_bacterial"/>
</dbReference>
<dbReference type="InterPro" id="IPR021109">
    <property type="entry name" value="Peptidase_aspartic_dom_sf"/>
</dbReference>
<dbReference type="SUPFAM" id="SSF50630">
    <property type="entry name" value="Acid proteases"/>
    <property type="match status" value="2"/>
</dbReference>
<keyword evidence="1" id="KW-0472">Membrane</keyword>
<dbReference type="GO" id="GO:0006508">
    <property type="term" value="P:proteolysis"/>
    <property type="evidence" value="ECO:0007669"/>
    <property type="project" value="UniProtKB-KW"/>
</dbReference>
<dbReference type="Gene3D" id="2.40.70.10">
    <property type="entry name" value="Acid Proteases"/>
    <property type="match status" value="2"/>
</dbReference>
<dbReference type="AlphaFoldDB" id="A0A8J7HQ96"/>
<dbReference type="CDD" id="cd05483">
    <property type="entry name" value="retropepsin_like_bacteria"/>
    <property type="match status" value="2"/>
</dbReference>
<feature type="transmembrane region" description="Helical" evidence="1">
    <location>
        <begin position="26"/>
        <end position="45"/>
    </location>
</feature>
<accession>A0A8J7HQ96</accession>
<proteinExistence type="predicted"/>
<keyword evidence="1" id="KW-1133">Transmembrane helix</keyword>